<evidence type="ECO:0000256" key="2">
    <source>
        <dbReference type="ARBA" id="ARBA00005179"/>
    </source>
</evidence>
<dbReference type="KEGG" id="mrr:Moror_11927"/>
<accession>V2X3N9</accession>
<evidence type="ECO:0000313" key="10">
    <source>
        <dbReference type="EMBL" id="ESK87080.1"/>
    </source>
</evidence>
<dbReference type="SUPFAM" id="SSF48264">
    <property type="entry name" value="Cytochrome P450"/>
    <property type="match status" value="1"/>
</dbReference>
<feature type="binding site" description="axial binding residue" evidence="9">
    <location>
        <position position="188"/>
    </location>
    <ligand>
        <name>heme</name>
        <dbReference type="ChEBI" id="CHEBI:30413"/>
    </ligand>
    <ligandPart>
        <name>Fe</name>
        <dbReference type="ChEBI" id="CHEBI:18248"/>
    </ligandPart>
</feature>
<dbReference type="InterPro" id="IPR001128">
    <property type="entry name" value="Cyt_P450"/>
</dbReference>
<dbReference type="InterPro" id="IPR050364">
    <property type="entry name" value="Cytochrome_P450_fung"/>
</dbReference>
<keyword evidence="7 9" id="KW-0408">Iron</keyword>
<keyword evidence="6" id="KW-0560">Oxidoreductase</keyword>
<dbReference type="Proteomes" id="UP000017559">
    <property type="component" value="Unassembled WGS sequence"/>
</dbReference>
<dbReference type="PANTHER" id="PTHR46300">
    <property type="entry name" value="P450, PUTATIVE (EUROFUNG)-RELATED-RELATED"/>
    <property type="match status" value="1"/>
</dbReference>
<evidence type="ECO:0000256" key="1">
    <source>
        <dbReference type="ARBA" id="ARBA00001971"/>
    </source>
</evidence>
<keyword evidence="5 9" id="KW-0479">Metal-binding</keyword>
<dbReference type="EMBL" id="AWSO01000842">
    <property type="protein sequence ID" value="ESK87080.1"/>
    <property type="molecule type" value="Genomic_DNA"/>
</dbReference>
<dbReference type="HOGENOM" id="CLU_987271_0_0_1"/>
<evidence type="ECO:0000256" key="6">
    <source>
        <dbReference type="ARBA" id="ARBA00023002"/>
    </source>
</evidence>
<evidence type="ECO:0000256" key="5">
    <source>
        <dbReference type="ARBA" id="ARBA00022723"/>
    </source>
</evidence>
<reference evidence="10 11" key="1">
    <citation type="journal article" date="2014" name="BMC Genomics">
        <title>Genome and secretome analysis of the hemibiotrophic fungal pathogen, Moniliophthora roreri, which causes frosty pod rot disease of cacao: mechanisms of the biotrophic and necrotrophic phases.</title>
        <authorList>
            <person name="Meinhardt L.W."/>
            <person name="Costa G.G.L."/>
            <person name="Thomazella D.P.T."/>
            <person name="Teixeira P.J.P.L."/>
            <person name="Carazzolle M.F."/>
            <person name="Schuster S.C."/>
            <person name="Carlson J.E."/>
            <person name="Guiltinan M.J."/>
            <person name="Mieczkowski P."/>
            <person name="Farmer A."/>
            <person name="Ramaraj T."/>
            <person name="Crozier J."/>
            <person name="Davis R.E."/>
            <person name="Shao J."/>
            <person name="Melnick R.L."/>
            <person name="Pereira G.A.G."/>
            <person name="Bailey B.A."/>
        </authorList>
    </citation>
    <scope>NUCLEOTIDE SEQUENCE [LARGE SCALE GENOMIC DNA]</scope>
    <source>
        <strain evidence="10 11">MCA 2997</strain>
    </source>
</reference>
<comment type="pathway">
    <text evidence="2">Secondary metabolite biosynthesis.</text>
</comment>
<dbReference type="GO" id="GO:0016705">
    <property type="term" value="F:oxidoreductase activity, acting on paired donors, with incorporation or reduction of molecular oxygen"/>
    <property type="evidence" value="ECO:0007669"/>
    <property type="project" value="InterPro"/>
</dbReference>
<keyword evidence="4 9" id="KW-0349">Heme</keyword>
<keyword evidence="8" id="KW-0503">Monooxygenase</keyword>
<evidence type="ECO:0000256" key="8">
    <source>
        <dbReference type="ARBA" id="ARBA00023033"/>
    </source>
</evidence>
<comment type="cofactor">
    <cofactor evidence="1 9">
        <name>heme</name>
        <dbReference type="ChEBI" id="CHEBI:30413"/>
    </cofactor>
</comment>
<comment type="similarity">
    <text evidence="3">Belongs to the cytochrome P450 family.</text>
</comment>
<evidence type="ECO:0000256" key="9">
    <source>
        <dbReference type="PIRSR" id="PIRSR602401-1"/>
    </source>
</evidence>
<dbReference type="InterPro" id="IPR002401">
    <property type="entry name" value="Cyt_P450_E_grp-I"/>
</dbReference>
<protein>
    <submittedName>
        <fullName evidence="10">Cytochrome p450</fullName>
    </submittedName>
</protein>
<name>V2X3N9_MONRO</name>
<comment type="caution">
    <text evidence="10">The sequence shown here is derived from an EMBL/GenBank/DDBJ whole genome shotgun (WGS) entry which is preliminary data.</text>
</comment>
<gene>
    <name evidence="10" type="ORF">Moror_11927</name>
</gene>
<dbReference type="InterPro" id="IPR036396">
    <property type="entry name" value="Cyt_P450_sf"/>
</dbReference>
<dbReference type="GO" id="GO:0020037">
    <property type="term" value="F:heme binding"/>
    <property type="evidence" value="ECO:0007669"/>
    <property type="project" value="InterPro"/>
</dbReference>
<organism evidence="10 11">
    <name type="scientific">Moniliophthora roreri (strain MCA 2997)</name>
    <name type="common">Cocoa frosty pod rot fungus</name>
    <name type="synonym">Crinipellis roreri</name>
    <dbReference type="NCBI Taxonomy" id="1381753"/>
    <lineage>
        <taxon>Eukaryota</taxon>
        <taxon>Fungi</taxon>
        <taxon>Dikarya</taxon>
        <taxon>Basidiomycota</taxon>
        <taxon>Agaricomycotina</taxon>
        <taxon>Agaricomycetes</taxon>
        <taxon>Agaricomycetidae</taxon>
        <taxon>Agaricales</taxon>
        <taxon>Marasmiineae</taxon>
        <taxon>Marasmiaceae</taxon>
        <taxon>Moniliophthora</taxon>
    </lineage>
</organism>
<sequence>MFPFLNYIPERWAKWKSMVKDLKERQRKTHFALLVRQTNCKGRREWVMHGRSLEQAGGVGVVEGGSWTLVLFLVVYPKVQRKAQEVLDCVVGDQRAPTLEDFENLPYIQAIIEETHRICPVAAAGIPHATTSTGEEQLSSQLWNIHDPEIFQDPETFNPDRFLLTEQGTRPDVDDSGFKGRTANLRICPGVHLAHNSSALNTMNLLWAFNFRLAKDPETDKEWPVDMCGYEEGFALTPKLIKCRIIPRGEYVKDIVEREFHAATDTFVKYERDLAEEDSNHF</sequence>
<evidence type="ECO:0000256" key="4">
    <source>
        <dbReference type="ARBA" id="ARBA00022617"/>
    </source>
</evidence>
<evidence type="ECO:0000256" key="3">
    <source>
        <dbReference type="ARBA" id="ARBA00010617"/>
    </source>
</evidence>
<evidence type="ECO:0000256" key="7">
    <source>
        <dbReference type="ARBA" id="ARBA00023004"/>
    </source>
</evidence>
<keyword evidence="11" id="KW-1185">Reference proteome</keyword>
<dbReference type="OrthoDB" id="2789670at2759"/>
<dbReference type="AlphaFoldDB" id="V2X3N9"/>
<dbReference type="Pfam" id="PF00067">
    <property type="entry name" value="p450"/>
    <property type="match status" value="1"/>
</dbReference>
<proteinExistence type="inferred from homology"/>
<dbReference type="GO" id="GO:0004497">
    <property type="term" value="F:monooxygenase activity"/>
    <property type="evidence" value="ECO:0007669"/>
    <property type="project" value="UniProtKB-KW"/>
</dbReference>
<dbReference type="Gene3D" id="1.10.630.10">
    <property type="entry name" value="Cytochrome P450"/>
    <property type="match status" value="1"/>
</dbReference>
<dbReference type="PANTHER" id="PTHR46300:SF11">
    <property type="entry name" value="OXIDOREDUCTASE, PUTATIVE-RELATED"/>
    <property type="match status" value="1"/>
</dbReference>
<evidence type="ECO:0000313" key="11">
    <source>
        <dbReference type="Proteomes" id="UP000017559"/>
    </source>
</evidence>
<dbReference type="GO" id="GO:0005506">
    <property type="term" value="F:iron ion binding"/>
    <property type="evidence" value="ECO:0007669"/>
    <property type="project" value="InterPro"/>
</dbReference>
<dbReference type="PRINTS" id="PR00463">
    <property type="entry name" value="EP450I"/>
</dbReference>